<reference evidence="2" key="1">
    <citation type="submission" date="2025-08" db="UniProtKB">
        <authorList>
            <consortium name="RefSeq"/>
        </authorList>
    </citation>
    <scope>IDENTIFICATION</scope>
    <source>
        <tissue evidence="2">Muscle</tissue>
    </source>
</reference>
<gene>
    <name evidence="2" type="primary">LOC111085042</name>
</gene>
<protein>
    <submittedName>
        <fullName evidence="2">Uncharacterized protein LOC111085042</fullName>
    </submittedName>
</protein>
<dbReference type="RefSeq" id="XP_022237750.1">
    <property type="nucleotide sequence ID" value="XM_022382042.1"/>
</dbReference>
<proteinExistence type="predicted"/>
<dbReference type="GeneID" id="111085042"/>
<evidence type="ECO:0000313" key="1">
    <source>
        <dbReference type="Proteomes" id="UP000694941"/>
    </source>
</evidence>
<keyword evidence="1" id="KW-1185">Reference proteome</keyword>
<dbReference type="Proteomes" id="UP000694941">
    <property type="component" value="Unplaced"/>
</dbReference>
<organism evidence="1 2">
    <name type="scientific">Limulus polyphemus</name>
    <name type="common">Atlantic horseshoe crab</name>
    <dbReference type="NCBI Taxonomy" id="6850"/>
    <lineage>
        <taxon>Eukaryota</taxon>
        <taxon>Metazoa</taxon>
        <taxon>Ecdysozoa</taxon>
        <taxon>Arthropoda</taxon>
        <taxon>Chelicerata</taxon>
        <taxon>Merostomata</taxon>
        <taxon>Xiphosura</taxon>
        <taxon>Limulidae</taxon>
        <taxon>Limulus</taxon>
    </lineage>
</organism>
<feature type="non-terminal residue" evidence="2">
    <location>
        <position position="1"/>
    </location>
</feature>
<sequence>EGEYLKELSKSVETLDIKWYSSVPLKTVPGSIKDFLNLTQEFVDEFRNNKNNLGVPIRVELVPVSDLDSGQQVYLKNRLLDTKLDALEEKFDDLLATRKAIVQWLGNINVSLTDEQEEEIGAFNADLETALGYFYKVIGKLDLSRDATQLDEAFRAYSQPLDALIPNAYYRKFQKLRSKIENDTNTIDRLIKQTAVYIHWGKINCTGLRVSTTYSGYSVGPSAETFGGGGNFLCTPENGSVTHENKHLKNDWLVSLHGAVVVIPLTDQEGKLKCAMCKEEGASEVQTFYGRETCPSGWVLRYEGFLLGGTKMFVSGWLCVDKSADINDSGQVNKNDSRLQGVFAKVYSDSSKLVPCVVCSHY</sequence>
<name>A0ABM1S295_LIMPO</name>
<accession>A0ABM1S295</accession>
<evidence type="ECO:0000313" key="2">
    <source>
        <dbReference type="RefSeq" id="XP_022237750.1"/>
    </source>
</evidence>